<organism evidence="2 3">
    <name type="scientific">Phaseolus coccineus</name>
    <name type="common">Scarlet runner bean</name>
    <name type="synonym">Phaseolus multiflorus</name>
    <dbReference type="NCBI Taxonomy" id="3886"/>
    <lineage>
        <taxon>Eukaryota</taxon>
        <taxon>Viridiplantae</taxon>
        <taxon>Streptophyta</taxon>
        <taxon>Embryophyta</taxon>
        <taxon>Tracheophyta</taxon>
        <taxon>Spermatophyta</taxon>
        <taxon>Magnoliopsida</taxon>
        <taxon>eudicotyledons</taxon>
        <taxon>Gunneridae</taxon>
        <taxon>Pentapetalae</taxon>
        <taxon>rosids</taxon>
        <taxon>fabids</taxon>
        <taxon>Fabales</taxon>
        <taxon>Fabaceae</taxon>
        <taxon>Papilionoideae</taxon>
        <taxon>50 kb inversion clade</taxon>
        <taxon>NPAAA clade</taxon>
        <taxon>indigoferoid/millettioid clade</taxon>
        <taxon>Phaseoleae</taxon>
        <taxon>Phaseolus</taxon>
    </lineage>
</organism>
<keyword evidence="1" id="KW-0472">Membrane</keyword>
<name>A0AAN9NG73_PHACN</name>
<dbReference type="PANTHER" id="PTHR33237">
    <property type="entry name" value="F2P16.13 PROTEIN-RELATED"/>
    <property type="match status" value="1"/>
</dbReference>
<dbReference type="AlphaFoldDB" id="A0AAN9NG73"/>
<dbReference type="EMBL" id="JAYMYR010000003">
    <property type="protein sequence ID" value="KAK7372361.1"/>
    <property type="molecule type" value="Genomic_DNA"/>
</dbReference>
<keyword evidence="1" id="KW-1133">Transmembrane helix</keyword>
<evidence type="ECO:0008006" key="4">
    <source>
        <dbReference type="Google" id="ProtNLM"/>
    </source>
</evidence>
<accession>A0AAN9NG73</accession>
<evidence type="ECO:0000313" key="2">
    <source>
        <dbReference type="EMBL" id="KAK7372361.1"/>
    </source>
</evidence>
<sequence>MARFLLTSSLHNPLFSSLPFTLFFLVLSLMSVFSVITFLCGSEKLKKLHMEAEKETTKRSNSKEQKLVSKLNSNFGNRALSMVKMLSWRKVQAEGEAEKDYKSDHDEEALWRKNILMGEKCRPLNFSGKFENDFRGKN</sequence>
<dbReference type="PANTHER" id="PTHR33237:SF31">
    <property type="entry name" value="F2P16.13 PROTEIN"/>
    <property type="match status" value="1"/>
</dbReference>
<feature type="transmembrane region" description="Helical" evidence="1">
    <location>
        <begin position="20"/>
        <end position="40"/>
    </location>
</feature>
<protein>
    <recommendedName>
        <fullName evidence="4">Transmembrane protein</fullName>
    </recommendedName>
</protein>
<evidence type="ECO:0000313" key="3">
    <source>
        <dbReference type="Proteomes" id="UP001374584"/>
    </source>
</evidence>
<keyword evidence="3" id="KW-1185">Reference proteome</keyword>
<keyword evidence="1" id="KW-0812">Transmembrane</keyword>
<comment type="caution">
    <text evidence="2">The sequence shown here is derived from an EMBL/GenBank/DDBJ whole genome shotgun (WGS) entry which is preliminary data.</text>
</comment>
<dbReference type="Proteomes" id="UP001374584">
    <property type="component" value="Unassembled WGS sequence"/>
</dbReference>
<reference evidence="2 3" key="1">
    <citation type="submission" date="2024-01" db="EMBL/GenBank/DDBJ databases">
        <title>The genomes of 5 underutilized Papilionoideae crops provide insights into root nodulation and disease resistanc.</title>
        <authorList>
            <person name="Jiang F."/>
        </authorList>
    </citation>
    <scope>NUCLEOTIDE SEQUENCE [LARGE SCALE GENOMIC DNA]</scope>
    <source>
        <strain evidence="2">JINMINGXINNONG_FW02</strain>
        <tissue evidence="2">Leaves</tissue>
    </source>
</reference>
<proteinExistence type="predicted"/>
<evidence type="ECO:0000256" key="1">
    <source>
        <dbReference type="SAM" id="Phobius"/>
    </source>
</evidence>
<gene>
    <name evidence="2" type="ORF">VNO80_05739</name>
</gene>